<reference evidence="1 2" key="1">
    <citation type="journal article" date="2009" name="BMC Genomics">
        <title>The complete genome sequence of Xanthomonas albilineans provides new insights into the reductive genome evolution of the xylem-limited Xanthomonadaceae.</title>
        <authorList>
            <person name="Pieretti I."/>
            <person name="Royer M."/>
            <person name="Barbe V."/>
            <person name="Carrere S."/>
            <person name="Koebnik R."/>
            <person name="Cociancich S."/>
            <person name="Couloux A."/>
            <person name="Darrasse A."/>
            <person name="Gouzy J."/>
            <person name="Jacques M.A."/>
            <person name="Lauber E."/>
            <person name="Manceau C."/>
            <person name="Mangenot S."/>
            <person name="Poussier S."/>
            <person name="Segurens B."/>
            <person name="Szurek B."/>
            <person name="Verdier V."/>
            <person name="Arlat M."/>
            <person name="Rott P."/>
        </authorList>
    </citation>
    <scope>NUCLEOTIDE SEQUENCE [LARGE SCALE GENOMIC DNA]</scope>
    <source>
        <strain evidence="2">GPE PC73 / CFBP 7063</strain>
    </source>
</reference>
<proteinExistence type="predicted"/>
<accession>D2U870</accession>
<dbReference type="STRING" id="380358.XALC_0227"/>
<sequence length="567" mass="62767">MIAPGLRADVGVYINPALGHRHPWWNPTIGWSGQLPPPAAMRGVRPVLAEPVRSAPATIGRQFGFLSWYQRVHLSDTLLALGNVVSTQNRQIRVWNGYVDRSVSVTTVNVVGGEGIDLVAPAPLPTAFRPLQTWTWLLSVSLDGPPTVAATITWVLNTDPSLTLRVTGSRVTAWGWTPDWDQGVKERLEWLTDVLQSPTAAEQRRKLRPWPRRSFSANMLVDGNDRVSLDLALYGWGARNWALPIWPDVTWLTTRVTAGSTSIALDTRGMDYRGGGLALLLGATALDVEVIEIDAVRDNGLDLVRPVQAEWGLGSQIYPVRIARLSEQPQESRLTDQSSRYDVNFDIVDACAWPATPPATIYRGVPVLEEVPDESEDLSRQYQRMLTLLDNSINAPTVTDLVGTGVAIQQHRWWIAGRAAHSAWRSLAYYLCGRVGAIWLPTFAEDVQIKAVVAPTASTMDIQLIGYARFGTGNTGRRHLRIELRDGRVVHRRITGAVVVDASTERLSLDHPPEIELSPAAVRRVSWLQLMRLQDDAVEIDHQTDIEGLANASAMFRSLREDLELSA</sequence>
<dbReference type="OrthoDB" id="6986040at2"/>
<dbReference type="RefSeq" id="WP_012914790.1">
    <property type="nucleotide sequence ID" value="NC_013722.1"/>
</dbReference>
<dbReference type="eggNOG" id="ENOG502ZBXT">
    <property type="taxonomic scope" value="Bacteria"/>
</dbReference>
<gene>
    <name evidence="1" type="ordered locus">XALc_0227</name>
</gene>
<dbReference type="EMBL" id="FP565176">
    <property type="protein sequence ID" value="CBA14772.1"/>
    <property type="molecule type" value="Genomic_DNA"/>
</dbReference>
<evidence type="ECO:0000313" key="2">
    <source>
        <dbReference type="Proteomes" id="UP000001890"/>
    </source>
</evidence>
<dbReference type="KEGG" id="xal:XALC_0227"/>
<dbReference type="AlphaFoldDB" id="D2U870"/>
<name>D2U870_XANAP</name>
<dbReference type="Proteomes" id="UP000001890">
    <property type="component" value="Chromosome"/>
</dbReference>
<protein>
    <submittedName>
        <fullName evidence="1">Hypothetical phage-related protein</fullName>
    </submittedName>
</protein>
<dbReference type="PATRIC" id="fig|29447.3.peg.235"/>
<evidence type="ECO:0000313" key="1">
    <source>
        <dbReference type="EMBL" id="CBA14772.1"/>
    </source>
</evidence>
<keyword evidence="2" id="KW-1185">Reference proteome</keyword>
<organism evidence="1 2">
    <name type="scientific">Xanthomonas albilineans (strain GPE PC73 / CFBP 7063)</name>
    <dbReference type="NCBI Taxonomy" id="380358"/>
    <lineage>
        <taxon>Bacteria</taxon>
        <taxon>Pseudomonadati</taxon>
        <taxon>Pseudomonadota</taxon>
        <taxon>Gammaproteobacteria</taxon>
        <taxon>Lysobacterales</taxon>
        <taxon>Lysobacteraceae</taxon>
        <taxon>Xanthomonas</taxon>
    </lineage>
</organism>